<dbReference type="AlphaFoldDB" id="A0A9Q0MJE8"/>
<dbReference type="FunFam" id="3.10.20.90:FF:000108">
    <property type="entry name" value="Elongin-B"/>
    <property type="match status" value="1"/>
</dbReference>
<feature type="domain" description="Ubiquitin-like" evidence="18">
    <location>
        <begin position="1"/>
        <end position="63"/>
    </location>
</feature>
<evidence type="ECO:0000256" key="5">
    <source>
        <dbReference type="ARBA" id="ARBA00022990"/>
    </source>
</evidence>
<dbReference type="SUPFAM" id="SSF54236">
    <property type="entry name" value="Ubiquitin-like"/>
    <property type="match status" value="1"/>
</dbReference>
<dbReference type="PANTHER" id="PTHR13248:SF4">
    <property type="entry name" value="ELONGIN B"/>
    <property type="match status" value="1"/>
</dbReference>
<comment type="similarity">
    <text evidence="10">Belongs to the Elongin B family.</text>
</comment>
<comment type="subunit">
    <text evidence="16">Heterotrimer of an A (ELOA, ELOA2 or ELOA3P), ELOB and ELOC subunit. The elongin BC complex interacts with EPOP; leading to recruit the elongin BC complex to Polycomb group (PcG) target genes, thereby restricting excessive activity of the PRC2/EED-EZH2 complex. Component of multiple cullin-RING E3 ubiquitin-protein ligase complexes composed of Elongin BC (ELOB and ELOC), a cullin (either CUL2 or CUL5), a catalytic subunit (either RBX1 or RNF7/RBX2), as well as a substrate adapter protein that can be either ASB2, ASB9, ASB11, KLHDC2, KLHDC3, KLHDC10, APPBP2, FEM1A, FEM1B, FEM1C, LRR1, PCMTD1, SOCS1, SOCS2, SOCS5, SPSB1, SPSB3, ELOA, VHL, WSB1 or RAB40C. As part of the Elongin BC E3 ubiquitin ligase complex; interacts with NRBP1. May also interact with DCUN1D1, DCUN1D2, DCUN1D3 and DCUN1D5. May form oligomers as a KLHDC2/KLHDC3-ELOB-ELOC complex; this interaction is autoinhibitory for the E3 ligase complex as the substrate-binding site of KLHDC2/KLHDC3 is blocked in the oligomer.</text>
</comment>
<dbReference type="PROSITE" id="PS50053">
    <property type="entry name" value="UBIQUITIN_2"/>
    <property type="match status" value="1"/>
</dbReference>
<proteinExistence type="inferred from homology"/>
<evidence type="ECO:0000256" key="11">
    <source>
        <dbReference type="ARBA" id="ARBA00074516"/>
    </source>
</evidence>
<evidence type="ECO:0000256" key="13">
    <source>
        <dbReference type="ARBA" id="ARBA00080438"/>
    </source>
</evidence>
<evidence type="ECO:0000256" key="9">
    <source>
        <dbReference type="ARBA" id="ARBA00054216"/>
    </source>
</evidence>
<accession>A0A9Q0MJE8</accession>
<keyword evidence="8" id="KW-0539">Nucleus</keyword>
<dbReference type="Gene3D" id="3.10.20.90">
    <property type="entry name" value="Phosphatidylinositol 3-kinase Catalytic Subunit, Chain A, domain 1"/>
    <property type="match status" value="1"/>
</dbReference>
<evidence type="ECO:0000256" key="6">
    <source>
        <dbReference type="ARBA" id="ARBA00023015"/>
    </source>
</evidence>
<comment type="caution">
    <text evidence="19">The sequence shown here is derived from an EMBL/GenBank/DDBJ whole genome shotgun (WGS) entry which is preliminary data.</text>
</comment>
<keyword evidence="6" id="KW-0805">Transcription regulation</keyword>
<evidence type="ECO:0000256" key="7">
    <source>
        <dbReference type="ARBA" id="ARBA00023163"/>
    </source>
</evidence>
<gene>
    <name evidence="19" type="primary">Elob</name>
    <name evidence="19" type="ORF">Bhyg_16568</name>
</gene>
<evidence type="ECO:0000256" key="16">
    <source>
        <dbReference type="ARBA" id="ARBA00093515"/>
    </source>
</evidence>
<evidence type="ECO:0000256" key="2">
    <source>
        <dbReference type="ARBA" id="ARBA00004906"/>
    </source>
</evidence>
<name>A0A9Q0MJE8_9DIPT</name>
<keyword evidence="20" id="KW-1185">Reference proteome</keyword>
<dbReference type="OrthoDB" id="7537057at2759"/>
<reference evidence="19" key="1">
    <citation type="submission" date="2022-07" db="EMBL/GenBank/DDBJ databases">
        <authorList>
            <person name="Trinca V."/>
            <person name="Uliana J.V.C."/>
            <person name="Torres T.T."/>
            <person name="Ward R.J."/>
            <person name="Monesi N."/>
        </authorList>
    </citation>
    <scope>NUCLEOTIDE SEQUENCE</scope>
    <source>
        <strain evidence="19">HSMRA1968</strain>
        <tissue evidence="19">Whole embryos</tissue>
    </source>
</reference>
<evidence type="ECO:0000256" key="14">
    <source>
        <dbReference type="ARBA" id="ARBA00081013"/>
    </source>
</evidence>
<evidence type="ECO:0000256" key="1">
    <source>
        <dbReference type="ARBA" id="ARBA00004123"/>
    </source>
</evidence>
<evidence type="ECO:0000256" key="10">
    <source>
        <dbReference type="ARBA" id="ARBA00060803"/>
    </source>
</evidence>
<comment type="subcellular location">
    <subcellularLocation>
        <location evidence="1">Nucleus</location>
    </subcellularLocation>
</comment>
<dbReference type="GO" id="GO:0070449">
    <property type="term" value="C:elongin complex"/>
    <property type="evidence" value="ECO:0007669"/>
    <property type="project" value="InterPro"/>
</dbReference>
<evidence type="ECO:0000313" key="19">
    <source>
        <dbReference type="EMBL" id="KAJ6632646.1"/>
    </source>
</evidence>
<sequence>MDVFLMIRRKKTTIFTDAKDNTTVKELKQIIEGILKVRPRDQQVYNKENVLMLDDKQLQDYGITMSSAKAQSPAQLGLATRLETGEFEELELTPYSSPPDLPDVMKAAEPANGQEQVA</sequence>
<evidence type="ECO:0000256" key="8">
    <source>
        <dbReference type="ARBA" id="ARBA00023242"/>
    </source>
</evidence>
<dbReference type="InterPro" id="IPR029071">
    <property type="entry name" value="Ubiquitin-like_domsf"/>
</dbReference>
<evidence type="ECO:0000256" key="3">
    <source>
        <dbReference type="ARBA" id="ARBA00022553"/>
    </source>
</evidence>
<dbReference type="CDD" id="cd01788">
    <property type="entry name" value="Ubl_ElonginB"/>
    <property type="match status" value="1"/>
</dbReference>
<evidence type="ECO:0000256" key="17">
    <source>
        <dbReference type="SAM" id="MobiDB-lite"/>
    </source>
</evidence>
<evidence type="ECO:0000256" key="4">
    <source>
        <dbReference type="ARBA" id="ARBA00022786"/>
    </source>
</evidence>
<feature type="region of interest" description="Disordered" evidence="17">
    <location>
        <begin position="92"/>
        <end position="118"/>
    </location>
</feature>
<evidence type="ECO:0000256" key="15">
    <source>
        <dbReference type="ARBA" id="ARBA00083653"/>
    </source>
</evidence>
<dbReference type="InterPro" id="IPR000626">
    <property type="entry name" value="Ubiquitin-like_dom"/>
</dbReference>
<evidence type="ECO:0000256" key="12">
    <source>
        <dbReference type="ARBA" id="ARBA00076690"/>
    </source>
</evidence>
<comment type="function">
    <text evidence="9">SIII, also known as elongin, is a general transcription elongation factor that increases the RNA polymerase II transcription elongation past template-encoded arresting sites. Subunit A is transcriptionally active and its transcription activity is strongly enhanced by binding to the dimeric complex of the SIII regulatory subunits B and C (elongin BC complex). In embryonic stem cells, the elongin BC complex is recruited by EPOP to Polycomb group (PcG) target genes in order generate genomic region that display both active and repressive chromatin properties, an important feature of pluripotent stem cells.</text>
</comment>
<protein>
    <recommendedName>
        <fullName evidence="11">Elongin-B</fullName>
    </recommendedName>
    <alternativeName>
        <fullName evidence="14">Elongin 18 kDa subunit</fullName>
    </alternativeName>
    <alternativeName>
        <fullName evidence="12">RNA polymerase II transcription factor SIII subunit B</fullName>
    </alternativeName>
    <alternativeName>
        <fullName evidence="15">SIII p18</fullName>
    </alternativeName>
    <alternativeName>
        <fullName evidence="13">Transcription elongation factor B polypeptide 2</fullName>
    </alternativeName>
</protein>
<keyword evidence="5" id="KW-0007">Acetylation</keyword>
<keyword evidence="3" id="KW-0597">Phosphoprotein</keyword>
<organism evidence="19 20">
    <name type="scientific">Pseudolycoriella hygida</name>
    <dbReference type="NCBI Taxonomy" id="35572"/>
    <lineage>
        <taxon>Eukaryota</taxon>
        <taxon>Metazoa</taxon>
        <taxon>Ecdysozoa</taxon>
        <taxon>Arthropoda</taxon>
        <taxon>Hexapoda</taxon>
        <taxon>Insecta</taxon>
        <taxon>Pterygota</taxon>
        <taxon>Neoptera</taxon>
        <taxon>Endopterygota</taxon>
        <taxon>Diptera</taxon>
        <taxon>Nematocera</taxon>
        <taxon>Sciaroidea</taxon>
        <taxon>Sciaridae</taxon>
        <taxon>Pseudolycoriella</taxon>
    </lineage>
</organism>
<dbReference type="InterPro" id="IPR039049">
    <property type="entry name" value="ELOB"/>
</dbReference>
<keyword evidence="7" id="KW-0804">Transcription</keyword>
<keyword evidence="4" id="KW-0833">Ubl conjugation pathway</keyword>
<evidence type="ECO:0000313" key="20">
    <source>
        <dbReference type="Proteomes" id="UP001151699"/>
    </source>
</evidence>
<dbReference type="GO" id="GO:0006368">
    <property type="term" value="P:transcription elongation by RNA polymerase II"/>
    <property type="evidence" value="ECO:0007669"/>
    <property type="project" value="InterPro"/>
</dbReference>
<dbReference type="GO" id="GO:0030891">
    <property type="term" value="C:VCB complex"/>
    <property type="evidence" value="ECO:0007669"/>
    <property type="project" value="InterPro"/>
</dbReference>
<evidence type="ECO:0000259" key="18">
    <source>
        <dbReference type="PROSITE" id="PS50053"/>
    </source>
</evidence>
<dbReference type="Pfam" id="PF00240">
    <property type="entry name" value="ubiquitin"/>
    <property type="match status" value="1"/>
</dbReference>
<dbReference type="Proteomes" id="UP001151699">
    <property type="component" value="Unassembled WGS sequence"/>
</dbReference>
<comment type="pathway">
    <text evidence="2">Protein modification; protein ubiquitination.</text>
</comment>
<dbReference type="EMBL" id="WJQU01002624">
    <property type="protein sequence ID" value="KAJ6632646.1"/>
    <property type="molecule type" value="Genomic_DNA"/>
</dbReference>
<dbReference type="PANTHER" id="PTHR13248">
    <property type="entry name" value="TRANSCRIPTION ELONGATION FACTOR B POLYPEPTIDE 2"/>
    <property type="match status" value="1"/>
</dbReference>